<dbReference type="PRINTS" id="PR00090">
    <property type="entry name" value="RNGDIOXGNASE"/>
</dbReference>
<comment type="similarity">
    <text evidence="1">Belongs to the bacterial ring-hydroxylating dioxygenase alpha subunit family.</text>
</comment>
<dbReference type="PANTHER" id="PTHR43756">
    <property type="entry name" value="CHOLINE MONOOXYGENASE, CHLOROPLASTIC"/>
    <property type="match status" value="1"/>
</dbReference>
<evidence type="ECO:0000256" key="4">
    <source>
        <dbReference type="ARBA" id="ARBA00022797"/>
    </source>
</evidence>
<keyword evidence="12" id="KW-1185">Reference proteome</keyword>
<comment type="caution">
    <text evidence="11">The sequence shown here is derived from an EMBL/GenBank/DDBJ whole genome shotgun (WGS) entry which is preliminary data.</text>
</comment>
<keyword evidence="9" id="KW-0520">NAD</keyword>
<dbReference type="EMBL" id="JHEH01000024">
    <property type="protein sequence ID" value="KEP68756.1"/>
    <property type="molecule type" value="Genomic_DNA"/>
</dbReference>
<sequence length="454" mass="50831">MNVKANVGATGAYSDAEILAMIDEKNGKFDPKIYVDESLYRLELERIFARTWVCMGHESHIPNSGDFTTAYIGEDPVVVVRQKDASIRVFLNQCQHRGMRICRADSGNAKAFTCTYHGWAYNQGGDLVSAPMEKEAFGGCLNKAEWGPKQARVETYKGLIFANWDADAPGLDEYLGDVKFYMDIMLDRCEAGTEAIPGIQKWVIPCNWKFAAEQFASDAYHAGTTSHLSGIMAGVPEDVDITQVAPPTDGLNVHMENGHGCGLFLRNPMFYMTIVGPKVTEYLTTGPAYEEAVRRLGQGRADVNLCHTNVFPNLSFLAGINTVRMWQPRGPNEIEVWTFTLVDKTAPQEIKDEWRRHTSRTFSAGGVFEQDDGENWCDIQQVLQGHVAQNQKFNIEMGSHTVTADNPEGFPGLSFAYTYSEESARGLYRYWTQIMTAPDWDAIRRIDQRPLAAE</sequence>
<dbReference type="InterPro" id="IPR015879">
    <property type="entry name" value="Ring_hydroxy_dOase_asu_C_dom"/>
</dbReference>
<keyword evidence="4" id="KW-0058">Aromatic hydrocarbons catabolism</keyword>
<evidence type="ECO:0000313" key="12">
    <source>
        <dbReference type="Proteomes" id="UP000027725"/>
    </source>
</evidence>
<evidence type="ECO:0000256" key="1">
    <source>
        <dbReference type="ARBA" id="ARBA00008751"/>
    </source>
</evidence>
<dbReference type="Gene3D" id="3.90.380.10">
    <property type="entry name" value="Naphthalene 1,2-dioxygenase Alpha Subunit, Chain A, domain 1"/>
    <property type="match status" value="1"/>
</dbReference>
<dbReference type="Pfam" id="PF00848">
    <property type="entry name" value="Ring_hydroxyl_A"/>
    <property type="match status" value="1"/>
</dbReference>
<dbReference type="STRING" id="1185766.SAMN05216224_11059"/>
<evidence type="ECO:0000256" key="7">
    <source>
        <dbReference type="ARBA" id="ARBA00023004"/>
    </source>
</evidence>
<dbReference type="PROSITE" id="PS51296">
    <property type="entry name" value="RIESKE"/>
    <property type="match status" value="1"/>
</dbReference>
<dbReference type="GO" id="GO:0051213">
    <property type="term" value="F:dioxygenase activity"/>
    <property type="evidence" value="ECO:0007669"/>
    <property type="project" value="UniProtKB-KW"/>
</dbReference>
<reference evidence="11 12" key="1">
    <citation type="submission" date="2014-03" db="EMBL/GenBank/DDBJ databases">
        <title>The draft genome sequence of Thioclava dalianensis DLFJ1-1.</title>
        <authorList>
            <person name="Lai Q."/>
            <person name="Shao Z."/>
        </authorList>
    </citation>
    <scope>NUCLEOTIDE SEQUENCE [LARGE SCALE GENOMIC DNA]</scope>
    <source>
        <strain evidence="11 12">DLFJ1-1</strain>
    </source>
</reference>
<dbReference type="SUPFAM" id="SSF55961">
    <property type="entry name" value="Bet v1-like"/>
    <property type="match status" value="1"/>
</dbReference>
<evidence type="ECO:0000256" key="8">
    <source>
        <dbReference type="ARBA" id="ARBA00023014"/>
    </source>
</evidence>
<dbReference type="AlphaFoldDB" id="A0A074TAH4"/>
<evidence type="ECO:0000259" key="10">
    <source>
        <dbReference type="PROSITE" id="PS51296"/>
    </source>
</evidence>
<evidence type="ECO:0000256" key="5">
    <source>
        <dbReference type="ARBA" id="ARBA00022964"/>
    </source>
</evidence>
<dbReference type="Proteomes" id="UP000027725">
    <property type="component" value="Unassembled WGS sequence"/>
</dbReference>
<dbReference type="eggNOG" id="COG4638">
    <property type="taxonomic scope" value="Bacteria"/>
</dbReference>
<evidence type="ECO:0000256" key="6">
    <source>
        <dbReference type="ARBA" id="ARBA00023002"/>
    </source>
</evidence>
<feature type="domain" description="Rieske" evidence="10">
    <location>
        <begin position="52"/>
        <end position="162"/>
    </location>
</feature>
<dbReference type="RefSeq" id="WP_038068059.1">
    <property type="nucleotide sequence ID" value="NZ_FOVB01000010.1"/>
</dbReference>
<dbReference type="Pfam" id="PF00355">
    <property type="entry name" value="Rieske"/>
    <property type="match status" value="1"/>
</dbReference>
<protein>
    <submittedName>
        <fullName evidence="11">Benzene 1,2-dioxygenase</fullName>
    </submittedName>
</protein>
<keyword evidence="2" id="KW-0001">2Fe-2S</keyword>
<dbReference type="Gene3D" id="2.102.10.10">
    <property type="entry name" value="Rieske [2Fe-2S] iron-sulphur domain"/>
    <property type="match status" value="1"/>
</dbReference>
<dbReference type="SUPFAM" id="SSF50022">
    <property type="entry name" value="ISP domain"/>
    <property type="match status" value="1"/>
</dbReference>
<dbReference type="PROSITE" id="PS00570">
    <property type="entry name" value="RING_HYDROXYL_ALPHA"/>
    <property type="match status" value="1"/>
</dbReference>
<dbReference type="GO" id="GO:0051537">
    <property type="term" value="F:2 iron, 2 sulfur cluster binding"/>
    <property type="evidence" value="ECO:0007669"/>
    <property type="project" value="UniProtKB-KW"/>
</dbReference>
<dbReference type="InterPro" id="IPR036922">
    <property type="entry name" value="Rieske_2Fe-2S_sf"/>
</dbReference>
<dbReference type="GO" id="GO:0005506">
    <property type="term" value="F:iron ion binding"/>
    <property type="evidence" value="ECO:0007669"/>
    <property type="project" value="InterPro"/>
</dbReference>
<evidence type="ECO:0000256" key="3">
    <source>
        <dbReference type="ARBA" id="ARBA00022723"/>
    </source>
</evidence>
<keyword evidence="3" id="KW-0479">Metal-binding</keyword>
<dbReference type="PANTHER" id="PTHR43756:SF1">
    <property type="entry name" value="3-PHENYLPROPIONATE_CINNAMIC ACID DIOXYGENASE SUBUNIT ALPHA"/>
    <property type="match status" value="1"/>
</dbReference>
<keyword evidence="8" id="KW-0411">Iron-sulfur</keyword>
<dbReference type="InterPro" id="IPR001663">
    <property type="entry name" value="Rng_hydr_dOase-A"/>
</dbReference>
<keyword evidence="7" id="KW-0408">Iron</keyword>
<evidence type="ECO:0000313" key="11">
    <source>
        <dbReference type="EMBL" id="KEP68756.1"/>
    </source>
</evidence>
<dbReference type="CDD" id="cd08881">
    <property type="entry name" value="RHO_alpha_C_NDO-like"/>
    <property type="match status" value="1"/>
</dbReference>
<evidence type="ECO:0000256" key="9">
    <source>
        <dbReference type="ARBA" id="ARBA00023027"/>
    </source>
</evidence>
<dbReference type="InterPro" id="IPR043266">
    <property type="entry name" value="RHO_NdoB-like_C"/>
</dbReference>
<name>A0A074TAH4_9RHOB</name>
<dbReference type="InterPro" id="IPR015881">
    <property type="entry name" value="ARHD_Rieske_2Fe_2S"/>
</dbReference>
<evidence type="ECO:0000256" key="2">
    <source>
        <dbReference type="ARBA" id="ARBA00022714"/>
    </source>
</evidence>
<dbReference type="InterPro" id="IPR017941">
    <property type="entry name" value="Rieske_2Fe-2S"/>
</dbReference>
<keyword evidence="6" id="KW-0560">Oxidoreductase</keyword>
<keyword evidence="5 11" id="KW-0223">Dioxygenase</keyword>
<proteinExistence type="inferred from homology"/>
<gene>
    <name evidence="11" type="ORF">DL1_08830</name>
</gene>
<accession>A0A074TAH4</accession>
<organism evidence="11 12">
    <name type="scientific">Thioclava dalianensis</name>
    <dbReference type="NCBI Taxonomy" id="1185766"/>
    <lineage>
        <taxon>Bacteria</taxon>
        <taxon>Pseudomonadati</taxon>
        <taxon>Pseudomonadota</taxon>
        <taxon>Alphaproteobacteria</taxon>
        <taxon>Rhodobacterales</taxon>
        <taxon>Paracoccaceae</taxon>
        <taxon>Thioclava</taxon>
    </lineage>
</organism>